<dbReference type="Pfam" id="PF00400">
    <property type="entry name" value="WD40"/>
    <property type="match status" value="2"/>
</dbReference>
<dbReference type="Gene3D" id="2.130.10.10">
    <property type="entry name" value="YVTN repeat-like/Quinoprotein amine dehydrogenase"/>
    <property type="match status" value="3"/>
</dbReference>
<dbReference type="SMART" id="SM00320">
    <property type="entry name" value="WD40"/>
    <property type="match status" value="8"/>
</dbReference>
<dbReference type="PROSITE" id="PS50082">
    <property type="entry name" value="WD_REPEATS_2"/>
    <property type="match status" value="2"/>
</dbReference>
<evidence type="ECO:0000256" key="1">
    <source>
        <dbReference type="ARBA" id="ARBA00004496"/>
    </source>
</evidence>
<dbReference type="PANTHER" id="PTHR14344">
    <property type="entry name" value="WD REPEAT PROTEIN"/>
    <property type="match status" value="1"/>
</dbReference>
<dbReference type="SUPFAM" id="SSF50978">
    <property type="entry name" value="WD40 repeat-like"/>
    <property type="match status" value="2"/>
</dbReference>
<proteinExistence type="inferred from homology"/>
<evidence type="ECO:0000256" key="7">
    <source>
        <dbReference type="PROSITE-ProRule" id="PRU00221"/>
    </source>
</evidence>
<gene>
    <name evidence="8" type="ORF">NKR23_g11989</name>
</gene>
<dbReference type="InterPro" id="IPR051973">
    <property type="entry name" value="tRNA_Anticodon_Mtase-Reg"/>
</dbReference>
<keyword evidence="3 7" id="KW-0853">WD repeat</keyword>
<sequence>MSRPPVTARDTLPQQEHILCPVTALAFFRSRSEHLYVLSGEDTNLVVYNVETFWKCGQLRIFGAQPIHGISVDAQGSSDALIWGAQSVAVLTLERLECLVRGQTVESPVEAKAPDWIYGGSLSPFDRSFGVVVTGHNEIAPVQIDPDGKKLTFGRLRSPSRPILYSADVRWFSADTLLVVGGTMFSEIMVWKCYLDRDTDHDCEVLFVFSGHEGSIFGIAISPEIELPTGKKGRLLASCSDDRTIRVWDISERPRRDGATNNKALEKLREIRETGFGKIEAITSKLEESSRPLAMATGHLSRVWNVELLCPLRLDDGDIVSVYSFGEDGTAQQWEMALDVPSWAASLDEQTCDEQSGPRDACGTLSHTTTVHAHSGKHIWAVAMLSQLHGKAQPLIATGGADGQISLIGQVAKAPQAGSELSDYAVHGCEGKNARTISMSVSDVLDNLVVRNDKVRVAGVAAQSMIAIKRDYLSKYVFLPGDRVFAVTRSGRIFIGHLADPLFWEEIEVDDEIHRDLFSYQTAGDSGTGDIFLGSASGRLYVYDSCGFRAIAKLPGKITDIFYLSRDHTPLNPSDTSGIPPLPSRLIVNTLTQSRSMAYLVDLAISSAAPGISEIDLDEGFNATAAAVCCGYLILGSRKGHLLIYREQRSRDLQRVARVNPVSKDAVSSITVLPGRAGTVSPYFLTTARDGRYRIYEIDISRDKMKVTLTSDVSPPVGPMLEGARFVKTANGEIELILCGFRSKYLVIWNETTRQELASIECGGAGRAFTYSISPDRAEQLRVIWTQASRTYLYSQTRVHHRTLKPGGHGREVRAVSSSGTFLATASEDTHIRIWQYQNGGLRCLSVINLHRNGLQALKWVGEDYLLSSAGGEEFYIWRITHLDSDYRGIAVVCEAAYTDRTADGDLRITSFDVDSLRDEGGSDSERVLCISLALSNSTFKTYRYSREAGFALLSVGRYTGVCLTQLRHVSWDENCMNVLTASTDGHIALWRSNRILAPNGSKGSEYRLVQTSKLHQSAVKALDIRPFPQGDSRRWLVVTGGDDNAIGILELKLDTNKSAVRASSRAIVKSAHAAAVTGIAITDATTGVASVVSCSNDQRVKTWRISTDASGAKKVNLLGNRYSAVADINDMDVMASGGKLVIAGVGLEIWDRLGTDS</sequence>
<dbReference type="GO" id="GO:0005737">
    <property type="term" value="C:cytoplasm"/>
    <property type="evidence" value="ECO:0007669"/>
    <property type="project" value="UniProtKB-SubCell"/>
</dbReference>
<evidence type="ECO:0000313" key="8">
    <source>
        <dbReference type="EMBL" id="KAJ9130871.1"/>
    </source>
</evidence>
<accession>A0AA38RAI8</accession>
<dbReference type="PROSITE" id="PS50294">
    <property type="entry name" value="WD_REPEATS_REGION"/>
    <property type="match status" value="1"/>
</dbReference>
<keyword evidence="4" id="KW-0819">tRNA processing</keyword>
<keyword evidence="5" id="KW-0677">Repeat</keyword>
<evidence type="ECO:0000256" key="3">
    <source>
        <dbReference type="ARBA" id="ARBA00022574"/>
    </source>
</evidence>
<dbReference type="GO" id="GO:0030488">
    <property type="term" value="P:tRNA methylation"/>
    <property type="evidence" value="ECO:0007669"/>
    <property type="project" value="TreeGrafter"/>
</dbReference>
<dbReference type="SUPFAM" id="SSF50998">
    <property type="entry name" value="Quinoprotein alcohol dehydrogenase-like"/>
    <property type="match status" value="1"/>
</dbReference>
<feature type="repeat" description="WD" evidence="7">
    <location>
        <begin position="209"/>
        <end position="251"/>
    </location>
</feature>
<dbReference type="AlphaFoldDB" id="A0AA38RAI8"/>
<dbReference type="InterPro" id="IPR036322">
    <property type="entry name" value="WD40_repeat_dom_sf"/>
</dbReference>
<dbReference type="InterPro" id="IPR011047">
    <property type="entry name" value="Quinoprotein_ADH-like_sf"/>
</dbReference>
<comment type="subcellular location">
    <subcellularLocation>
        <location evidence="1">Cytoplasm</location>
    </subcellularLocation>
</comment>
<comment type="similarity">
    <text evidence="6">Belongs to the WD repeat WDR6 family.</text>
</comment>
<comment type="caution">
    <text evidence="8">The sequence shown here is derived from an EMBL/GenBank/DDBJ whole genome shotgun (WGS) entry which is preliminary data.</text>
</comment>
<organism evidence="8 9">
    <name type="scientific">Pleurostoma richardsiae</name>
    <dbReference type="NCBI Taxonomy" id="41990"/>
    <lineage>
        <taxon>Eukaryota</taxon>
        <taxon>Fungi</taxon>
        <taxon>Dikarya</taxon>
        <taxon>Ascomycota</taxon>
        <taxon>Pezizomycotina</taxon>
        <taxon>Sordariomycetes</taxon>
        <taxon>Sordariomycetidae</taxon>
        <taxon>Calosphaeriales</taxon>
        <taxon>Pleurostomataceae</taxon>
        <taxon>Pleurostoma</taxon>
    </lineage>
</organism>
<dbReference type="Proteomes" id="UP001174694">
    <property type="component" value="Unassembled WGS sequence"/>
</dbReference>
<evidence type="ECO:0000256" key="5">
    <source>
        <dbReference type="ARBA" id="ARBA00022737"/>
    </source>
</evidence>
<protein>
    <submittedName>
        <fullName evidence="8">Regulator of Ty1 transposition protein 10</fullName>
    </submittedName>
</protein>
<dbReference type="EMBL" id="JANBVO010000077">
    <property type="protein sequence ID" value="KAJ9130871.1"/>
    <property type="molecule type" value="Genomic_DNA"/>
</dbReference>
<dbReference type="InterPro" id="IPR001680">
    <property type="entry name" value="WD40_rpt"/>
</dbReference>
<evidence type="ECO:0000313" key="9">
    <source>
        <dbReference type="Proteomes" id="UP001174694"/>
    </source>
</evidence>
<dbReference type="PANTHER" id="PTHR14344:SF3">
    <property type="entry name" value="WD REPEAT-CONTAINING PROTEIN 6"/>
    <property type="match status" value="1"/>
</dbReference>
<keyword evidence="9" id="KW-1185">Reference proteome</keyword>
<feature type="repeat" description="WD" evidence="7">
    <location>
        <begin position="806"/>
        <end position="840"/>
    </location>
</feature>
<evidence type="ECO:0000256" key="6">
    <source>
        <dbReference type="ARBA" id="ARBA00038255"/>
    </source>
</evidence>
<evidence type="ECO:0000256" key="2">
    <source>
        <dbReference type="ARBA" id="ARBA00022490"/>
    </source>
</evidence>
<name>A0AA38RAI8_9PEZI</name>
<reference evidence="8" key="1">
    <citation type="submission" date="2022-07" db="EMBL/GenBank/DDBJ databases">
        <title>Fungi with potential for degradation of polypropylene.</title>
        <authorList>
            <person name="Gostincar C."/>
        </authorList>
    </citation>
    <scope>NUCLEOTIDE SEQUENCE</scope>
    <source>
        <strain evidence="8">EXF-13308</strain>
    </source>
</reference>
<dbReference type="InterPro" id="IPR019775">
    <property type="entry name" value="WD40_repeat_CS"/>
</dbReference>
<keyword evidence="2" id="KW-0963">Cytoplasm</keyword>
<dbReference type="InterPro" id="IPR015943">
    <property type="entry name" value="WD40/YVTN_repeat-like_dom_sf"/>
</dbReference>
<evidence type="ECO:0000256" key="4">
    <source>
        <dbReference type="ARBA" id="ARBA00022694"/>
    </source>
</evidence>
<dbReference type="PROSITE" id="PS00678">
    <property type="entry name" value="WD_REPEATS_1"/>
    <property type="match status" value="1"/>
</dbReference>